<reference evidence="2" key="1">
    <citation type="journal article" date="2023" name="Front. Plant Sci.">
        <title>Chromosomal-level genome assembly of Melastoma candidum provides insights into trichome evolution.</title>
        <authorList>
            <person name="Zhong Y."/>
            <person name="Wu W."/>
            <person name="Sun C."/>
            <person name="Zou P."/>
            <person name="Liu Y."/>
            <person name="Dai S."/>
            <person name="Zhou R."/>
        </authorList>
    </citation>
    <scope>NUCLEOTIDE SEQUENCE [LARGE SCALE GENOMIC DNA]</scope>
</reference>
<name>A0ACB9S5C5_9MYRT</name>
<evidence type="ECO:0000313" key="1">
    <source>
        <dbReference type="EMBL" id="KAI4385266.1"/>
    </source>
</evidence>
<accession>A0ACB9S5C5</accession>
<keyword evidence="2" id="KW-1185">Reference proteome</keyword>
<dbReference type="Proteomes" id="UP001057402">
    <property type="component" value="Chromosome 2"/>
</dbReference>
<protein>
    <submittedName>
        <fullName evidence="1">Uncharacterized protein</fullName>
    </submittedName>
</protein>
<gene>
    <name evidence="1" type="ORF">MLD38_003313</name>
</gene>
<evidence type="ECO:0000313" key="2">
    <source>
        <dbReference type="Proteomes" id="UP001057402"/>
    </source>
</evidence>
<comment type="caution">
    <text evidence="1">The sequence shown here is derived from an EMBL/GenBank/DDBJ whole genome shotgun (WGS) entry which is preliminary data.</text>
</comment>
<dbReference type="EMBL" id="CM042881">
    <property type="protein sequence ID" value="KAI4385266.1"/>
    <property type="molecule type" value="Genomic_DNA"/>
</dbReference>
<sequence>MHRIQARRDYSVISLLLSAATRAERGAPRLSAIPILAGTARRLGAYLDDEIRMQPMVPANWYPPLPPPNPPPSHAFWETRNVHAWLTNLKETLLLAKAMERELRALKSVKEAKESGHDLKDGSLNDDEFQLVKQLEQNVVDIDCQEFHSVRSANALVLKLKGLLEPFRVITDETSPWEEKYAAFKLSNRIKKSRRNKIWRKKKRKRVAELLVKEHESFDEVNQHADEWRAREIAKDSAKAKVEKMNDIAKLKAKEERKKLESELEMVLIVEKLRELRSLRIQKMKKQGHFLPTEDDEFLERVRAAVEEEERQTLTTADADTAKEVIPMADETQTVDQMGKSVPENLNSQESRRAADSADSKGKWDISKSTVEFSKEAPEGNDQVGAYDSMANLPMEFYHYYHGSSTDMGTLIEVRRGWDAYIRPGGSRIPGHWVQPPPPADDVWASYLVKP</sequence>
<proteinExistence type="predicted"/>
<organism evidence="1 2">
    <name type="scientific">Melastoma candidum</name>
    <dbReference type="NCBI Taxonomy" id="119954"/>
    <lineage>
        <taxon>Eukaryota</taxon>
        <taxon>Viridiplantae</taxon>
        <taxon>Streptophyta</taxon>
        <taxon>Embryophyta</taxon>
        <taxon>Tracheophyta</taxon>
        <taxon>Spermatophyta</taxon>
        <taxon>Magnoliopsida</taxon>
        <taxon>eudicotyledons</taxon>
        <taxon>Gunneridae</taxon>
        <taxon>Pentapetalae</taxon>
        <taxon>rosids</taxon>
        <taxon>malvids</taxon>
        <taxon>Myrtales</taxon>
        <taxon>Melastomataceae</taxon>
        <taxon>Melastomatoideae</taxon>
        <taxon>Melastomateae</taxon>
        <taxon>Melastoma</taxon>
    </lineage>
</organism>